<dbReference type="RefSeq" id="WP_318751195.1">
    <property type="nucleotide sequence ID" value="NZ_CP132508.1"/>
</dbReference>
<dbReference type="SUPFAM" id="SSF81301">
    <property type="entry name" value="Nucleotidyltransferase"/>
    <property type="match status" value="1"/>
</dbReference>
<gene>
    <name evidence="2" type="ORF">Q5761_03285</name>
</gene>
<evidence type="ECO:0000313" key="3">
    <source>
        <dbReference type="Proteomes" id="UP001304683"/>
    </source>
</evidence>
<evidence type="ECO:0000313" key="2">
    <source>
        <dbReference type="EMBL" id="WPD19705.1"/>
    </source>
</evidence>
<dbReference type="CDD" id="cd05403">
    <property type="entry name" value="NT_KNTase_like"/>
    <property type="match status" value="1"/>
</dbReference>
<dbReference type="PANTHER" id="PTHR43852">
    <property type="entry name" value="NUCLEOTIDYLTRANSFERASE"/>
    <property type="match status" value="1"/>
</dbReference>
<dbReference type="Gene3D" id="3.30.460.10">
    <property type="entry name" value="Beta Polymerase, domain 2"/>
    <property type="match status" value="1"/>
</dbReference>
<proteinExistence type="predicted"/>
<dbReference type="EMBL" id="CP132508">
    <property type="protein sequence ID" value="WPD19705.1"/>
    <property type="molecule type" value="Genomic_DNA"/>
</dbReference>
<name>A0ABZ0QQC9_9FIRM</name>
<sequence>MPERLADLVRRLRAVLIHEDEVRSAWLFGSVVQGRDRPDSDIDVAVWMRVRPDFQRLSALQLRLEQAVHRPVDVVVLNDANPLLAQDAVRGIRLLSRDEYAELEFILDVDRQAEDFRVFLESFWDERRRAEREGSR</sequence>
<keyword evidence="3" id="KW-1185">Reference proteome</keyword>
<dbReference type="InterPro" id="IPR041633">
    <property type="entry name" value="Polbeta"/>
</dbReference>
<organism evidence="2 3">
    <name type="scientific">Thermaerobacter composti</name>
    <dbReference type="NCBI Taxonomy" id="554949"/>
    <lineage>
        <taxon>Bacteria</taxon>
        <taxon>Bacillati</taxon>
        <taxon>Bacillota</taxon>
        <taxon>Clostridia</taxon>
        <taxon>Eubacteriales</taxon>
        <taxon>Clostridiales Family XVII. Incertae Sedis</taxon>
        <taxon>Thermaerobacter</taxon>
    </lineage>
</organism>
<dbReference type="Pfam" id="PF18765">
    <property type="entry name" value="Polbeta"/>
    <property type="match status" value="1"/>
</dbReference>
<dbReference type="InterPro" id="IPR043519">
    <property type="entry name" value="NT_sf"/>
</dbReference>
<protein>
    <submittedName>
        <fullName evidence="2">Nucleotidyltransferase domain-containing protein</fullName>
    </submittedName>
</protein>
<evidence type="ECO:0000259" key="1">
    <source>
        <dbReference type="Pfam" id="PF18765"/>
    </source>
</evidence>
<dbReference type="NCBIfam" id="NF047752">
    <property type="entry name" value="MntA_antitoxin"/>
    <property type="match status" value="1"/>
</dbReference>
<dbReference type="PANTHER" id="PTHR43852:SF3">
    <property type="entry name" value="NUCLEOTIDYLTRANSFERASE"/>
    <property type="match status" value="1"/>
</dbReference>
<feature type="domain" description="Polymerase beta nucleotidyltransferase" evidence="1">
    <location>
        <begin position="12"/>
        <end position="99"/>
    </location>
</feature>
<reference evidence="2 3" key="1">
    <citation type="submission" date="2023-08" db="EMBL/GenBank/DDBJ databases">
        <title>Genome sequence of Thermaerobacter compostii strain Ins1, a spore-forming filamentous bacterium isolated from a deep geothermal reservoir.</title>
        <authorList>
            <person name="Bregnard D."/>
            <person name="Gonzalez D."/>
            <person name="Junier P."/>
        </authorList>
    </citation>
    <scope>NUCLEOTIDE SEQUENCE [LARGE SCALE GENOMIC DNA]</scope>
    <source>
        <strain evidence="2 3">Ins1</strain>
    </source>
</reference>
<dbReference type="Proteomes" id="UP001304683">
    <property type="component" value="Chromosome"/>
</dbReference>
<accession>A0ABZ0QQC9</accession>
<dbReference type="InterPro" id="IPR052930">
    <property type="entry name" value="TA_antitoxin_MntA"/>
</dbReference>